<dbReference type="InterPro" id="IPR015882">
    <property type="entry name" value="HEX_bac_N"/>
</dbReference>
<dbReference type="EC" id="3.2.1.52" evidence="3"/>
<evidence type="ECO:0000259" key="10">
    <source>
        <dbReference type="Pfam" id="PF13290"/>
    </source>
</evidence>
<dbReference type="CDD" id="cd06563">
    <property type="entry name" value="GH20_chitobiase-like"/>
    <property type="match status" value="1"/>
</dbReference>
<dbReference type="Gene3D" id="2.60.120.260">
    <property type="entry name" value="Galactose-binding domain-like"/>
    <property type="match status" value="1"/>
</dbReference>
<dbReference type="Gene3D" id="3.20.20.80">
    <property type="entry name" value="Glycosidases"/>
    <property type="match status" value="1"/>
</dbReference>
<feature type="domain" description="Beta-hexosaminidase bacterial type N-terminal" evidence="9">
    <location>
        <begin position="35"/>
        <end position="157"/>
    </location>
</feature>
<protein>
    <recommendedName>
        <fullName evidence="3">beta-N-acetylhexosaminidase</fullName>
        <ecNumber evidence="3">3.2.1.52</ecNumber>
    </recommendedName>
</protein>
<keyword evidence="5" id="KW-0326">Glycosidase</keyword>
<dbReference type="Pfam" id="PF13290">
    <property type="entry name" value="CHB_HEX_C_1"/>
    <property type="match status" value="1"/>
</dbReference>
<dbReference type="InterPro" id="IPR029018">
    <property type="entry name" value="Hex-like_dom2"/>
</dbReference>
<evidence type="ECO:0000256" key="1">
    <source>
        <dbReference type="ARBA" id="ARBA00001231"/>
    </source>
</evidence>
<evidence type="ECO:0000259" key="8">
    <source>
        <dbReference type="Pfam" id="PF00728"/>
    </source>
</evidence>
<dbReference type="RefSeq" id="WP_218150298.1">
    <property type="nucleotide sequence ID" value="NZ_FOJG01000001.1"/>
</dbReference>
<dbReference type="STRING" id="29529.SAMN04488122_2009"/>
<dbReference type="GO" id="GO:0016020">
    <property type="term" value="C:membrane"/>
    <property type="evidence" value="ECO:0007669"/>
    <property type="project" value="TreeGrafter"/>
</dbReference>
<dbReference type="Pfam" id="PF00728">
    <property type="entry name" value="Glyco_hydro_20"/>
    <property type="match status" value="1"/>
</dbReference>
<sequence length="765" mass="84977">MTMKRVIHLCLLMAAGGLWSCSGSQQTTAPKGSVSIIPMPASVSETADSFLLDKQTVIVATNDNDKKTAALFNAWLKELTGYELAVKDQGDKNVIILETGKDTANAEGYTLTAGHDNITIKGNSGAGTFYGVQTLIQLLPVEKAKAMYVPGVNITDAPRFAYRGLHLDVGRHFFSVDFIKKYIDLMAMHKLNTFHWHLTEDQGWRIEIKKYPRLQEVASKRKETMAGRYADNKYDGKPYGGYYTQEQVKEVVKYAADHFITVIPEIEMPGHSLAALTAYPNLGCTGGPYEVGTRWGVYDDVYCAGNDSVYLFLQDVLDEVMELFPSKYIHIGGDESPKVRWEKCPKCQLRMKQEGLKDEHALQSYFIQRMEKYLNSKGRQIIGWDEILEGGLAPNATVMSWRGIEGGIAAAKQKHDVIMTPGEFCYFDHYQSRGANEPLAIGGFLPVSKVYSYEPVPTELSADEAKYIKGAQANLWSEYIGNNDYMEYMVYPRACALSEVLWSPKDKRNYDNFVDRLKVHVKRLDLKKVNYAKHVFEVTGKVTDNGKGGVDVVLNSKLSGGKIFFTTDSTAPTPSATPYTAPVSVTRTGTLRAQVFQDGKPFGNEYSQAFVYHKGLGKKVTMASIADASHRPESNFALVNGVEGNAAYNDSEWFGFKGTDMEAIVELDSIQDIHGVGINTINVKGDWIYPPKQVVFSVSDDGKTYKEIFKQNTFAQQGINKVRGKLQSVRGRFVKVQLQNFGKIPAGAAGAGNGAWLFADEFIIE</sequence>
<dbReference type="InterPro" id="IPR059177">
    <property type="entry name" value="GH29D-like_dom"/>
</dbReference>
<feature type="chain" id="PRO_5011772669" description="beta-N-acetylhexosaminidase" evidence="7">
    <location>
        <begin position="21"/>
        <end position="765"/>
    </location>
</feature>
<feature type="domain" description="Glycoside hydrolase family 20 catalytic" evidence="8">
    <location>
        <begin position="160"/>
        <end position="504"/>
    </location>
</feature>
<dbReference type="InterPro" id="IPR015883">
    <property type="entry name" value="Glyco_hydro_20_cat"/>
</dbReference>
<evidence type="ECO:0000313" key="12">
    <source>
        <dbReference type="Proteomes" id="UP000199310"/>
    </source>
</evidence>
<dbReference type="GO" id="GO:0030203">
    <property type="term" value="P:glycosaminoglycan metabolic process"/>
    <property type="evidence" value="ECO:0007669"/>
    <property type="project" value="TreeGrafter"/>
</dbReference>
<dbReference type="PANTHER" id="PTHR22600:SF57">
    <property type="entry name" value="BETA-N-ACETYLHEXOSAMINIDASE"/>
    <property type="match status" value="1"/>
</dbReference>
<evidence type="ECO:0000259" key="9">
    <source>
        <dbReference type="Pfam" id="PF02838"/>
    </source>
</evidence>
<accession>A0A1I0R0C3</accession>
<keyword evidence="4" id="KW-0378">Hydrolase</keyword>
<evidence type="ECO:0000256" key="6">
    <source>
        <dbReference type="PIRSR" id="PIRSR625705-1"/>
    </source>
</evidence>
<dbReference type="InterPro" id="IPR025705">
    <property type="entry name" value="Beta_hexosaminidase_sua/sub"/>
</dbReference>
<evidence type="ECO:0000256" key="7">
    <source>
        <dbReference type="SAM" id="SignalP"/>
    </source>
</evidence>
<feature type="active site" description="Proton donor" evidence="6">
    <location>
        <position position="335"/>
    </location>
</feature>
<evidence type="ECO:0000256" key="4">
    <source>
        <dbReference type="ARBA" id="ARBA00022801"/>
    </source>
</evidence>
<keyword evidence="12" id="KW-1185">Reference proteome</keyword>
<dbReference type="Proteomes" id="UP000199310">
    <property type="component" value="Unassembled WGS sequence"/>
</dbReference>
<organism evidence="11 12">
    <name type="scientific">Chitinophaga arvensicola</name>
    <dbReference type="NCBI Taxonomy" id="29529"/>
    <lineage>
        <taxon>Bacteria</taxon>
        <taxon>Pseudomonadati</taxon>
        <taxon>Bacteroidota</taxon>
        <taxon>Chitinophagia</taxon>
        <taxon>Chitinophagales</taxon>
        <taxon>Chitinophagaceae</taxon>
        <taxon>Chitinophaga</taxon>
    </lineage>
</organism>
<dbReference type="PRINTS" id="PR00738">
    <property type="entry name" value="GLHYDRLASE20"/>
</dbReference>
<dbReference type="Gene3D" id="3.30.379.10">
    <property type="entry name" value="Chitobiase/beta-hexosaminidase domain 2-like"/>
    <property type="match status" value="1"/>
</dbReference>
<feature type="signal peptide" evidence="7">
    <location>
        <begin position="1"/>
        <end position="20"/>
    </location>
</feature>
<name>A0A1I0R0C3_9BACT</name>
<dbReference type="InterPro" id="IPR017853">
    <property type="entry name" value="GH"/>
</dbReference>
<keyword evidence="7" id="KW-0732">Signal</keyword>
<evidence type="ECO:0000313" key="11">
    <source>
        <dbReference type="EMBL" id="SEW33790.1"/>
    </source>
</evidence>
<comment type="similarity">
    <text evidence="2">Belongs to the glycosyl hydrolase 20 family.</text>
</comment>
<feature type="domain" description="GH29D-like beta-sandwich" evidence="10">
    <location>
        <begin position="548"/>
        <end position="600"/>
    </location>
</feature>
<dbReference type="EMBL" id="FOJG01000001">
    <property type="protein sequence ID" value="SEW33790.1"/>
    <property type="molecule type" value="Genomic_DNA"/>
</dbReference>
<reference evidence="12" key="1">
    <citation type="submission" date="2016-10" db="EMBL/GenBank/DDBJ databases">
        <authorList>
            <person name="Varghese N."/>
            <person name="Submissions S."/>
        </authorList>
    </citation>
    <scope>NUCLEOTIDE SEQUENCE [LARGE SCALE GENOMIC DNA]</scope>
    <source>
        <strain evidence="12">DSM 3695</strain>
    </source>
</reference>
<comment type="catalytic activity">
    <reaction evidence="1">
        <text>Hydrolysis of terminal non-reducing N-acetyl-D-hexosamine residues in N-acetyl-beta-D-hexosaminides.</text>
        <dbReference type="EC" id="3.2.1.52"/>
    </reaction>
</comment>
<dbReference type="AlphaFoldDB" id="A0A1I0R0C3"/>
<dbReference type="GO" id="GO:0005975">
    <property type="term" value="P:carbohydrate metabolic process"/>
    <property type="evidence" value="ECO:0007669"/>
    <property type="project" value="InterPro"/>
</dbReference>
<dbReference type="GO" id="GO:0004563">
    <property type="term" value="F:beta-N-acetylhexosaminidase activity"/>
    <property type="evidence" value="ECO:0007669"/>
    <property type="project" value="UniProtKB-EC"/>
</dbReference>
<dbReference type="PANTHER" id="PTHR22600">
    <property type="entry name" value="BETA-HEXOSAMINIDASE"/>
    <property type="match status" value="1"/>
</dbReference>
<dbReference type="SUPFAM" id="SSF51445">
    <property type="entry name" value="(Trans)glycosidases"/>
    <property type="match status" value="1"/>
</dbReference>
<proteinExistence type="inferred from homology"/>
<gene>
    <name evidence="11" type="ORF">SAMN04488122_2009</name>
</gene>
<dbReference type="SUPFAM" id="SSF55545">
    <property type="entry name" value="beta-N-acetylhexosaminidase-like domain"/>
    <property type="match status" value="1"/>
</dbReference>
<dbReference type="Pfam" id="PF02838">
    <property type="entry name" value="Glyco_hydro_20b"/>
    <property type="match status" value="1"/>
</dbReference>
<evidence type="ECO:0000256" key="2">
    <source>
        <dbReference type="ARBA" id="ARBA00006285"/>
    </source>
</evidence>
<evidence type="ECO:0000256" key="5">
    <source>
        <dbReference type="ARBA" id="ARBA00023295"/>
    </source>
</evidence>
<evidence type="ECO:0000256" key="3">
    <source>
        <dbReference type="ARBA" id="ARBA00012663"/>
    </source>
</evidence>